<proteinExistence type="predicted"/>
<gene>
    <name evidence="2" type="ORF">DB30_01236</name>
</gene>
<sequence length="93" mass="9969">MRGVSSSAAVTLAILAGCAQPSPQPSPPTPTTPDHRRHPETRHDQHFCCQSVSAKPWSGEGCVTIAVEHINTCAKVLYCPGKWINDEGDVTCE</sequence>
<accession>A0A0C1ZNB0</accession>
<evidence type="ECO:0000313" key="3">
    <source>
        <dbReference type="Proteomes" id="UP000031599"/>
    </source>
</evidence>
<reference evidence="2 3" key="1">
    <citation type="submission" date="2014-12" db="EMBL/GenBank/DDBJ databases">
        <title>Genome assembly of Enhygromyxa salina DSM 15201.</title>
        <authorList>
            <person name="Sharma G."/>
            <person name="Subramanian S."/>
        </authorList>
    </citation>
    <scope>NUCLEOTIDE SEQUENCE [LARGE SCALE GENOMIC DNA]</scope>
    <source>
        <strain evidence="2 3">DSM 15201</strain>
    </source>
</reference>
<comment type="caution">
    <text evidence="2">The sequence shown here is derived from an EMBL/GenBank/DDBJ whole genome shotgun (WGS) entry which is preliminary data.</text>
</comment>
<protein>
    <submittedName>
        <fullName evidence="2">Uncharacterized protein</fullName>
    </submittedName>
</protein>
<name>A0A0C1ZNB0_9BACT</name>
<evidence type="ECO:0000256" key="1">
    <source>
        <dbReference type="SAM" id="MobiDB-lite"/>
    </source>
</evidence>
<dbReference type="Proteomes" id="UP000031599">
    <property type="component" value="Unassembled WGS sequence"/>
</dbReference>
<evidence type="ECO:0000313" key="2">
    <source>
        <dbReference type="EMBL" id="KIG12573.1"/>
    </source>
</evidence>
<feature type="region of interest" description="Disordered" evidence="1">
    <location>
        <begin position="17"/>
        <end position="42"/>
    </location>
</feature>
<dbReference type="PROSITE" id="PS51257">
    <property type="entry name" value="PROKAR_LIPOPROTEIN"/>
    <property type="match status" value="1"/>
</dbReference>
<dbReference type="AlphaFoldDB" id="A0A0C1ZNB0"/>
<dbReference type="EMBL" id="JMCC02000125">
    <property type="protein sequence ID" value="KIG12573.1"/>
    <property type="molecule type" value="Genomic_DNA"/>
</dbReference>
<feature type="compositionally biased region" description="Pro residues" evidence="1">
    <location>
        <begin position="22"/>
        <end position="31"/>
    </location>
</feature>
<organism evidence="2 3">
    <name type="scientific">Enhygromyxa salina</name>
    <dbReference type="NCBI Taxonomy" id="215803"/>
    <lineage>
        <taxon>Bacteria</taxon>
        <taxon>Pseudomonadati</taxon>
        <taxon>Myxococcota</taxon>
        <taxon>Polyangia</taxon>
        <taxon>Nannocystales</taxon>
        <taxon>Nannocystaceae</taxon>
        <taxon>Enhygromyxa</taxon>
    </lineage>
</organism>